<accession>A0ACB9PPA9</accession>
<protein>
    <submittedName>
        <fullName evidence="1">Uncharacterized protein</fullName>
    </submittedName>
</protein>
<dbReference type="EMBL" id="CM039428">
    <property type="protein sequence ID" value="KAI4350273.1"/>
    <property type="molecule type" value="Genomic_DNA"/>
</dbReference>
<gene>
    <name evidence="1" type="ORF">L6164_004744</name>
</gene>
<evidence type="ECO:0000313" key="2">
    <source>
        <dbReference type="Proteomes" id="UP000828941"/>
    </source>
</evidence>
<proteinExistence type="predicted"/>
<name>A0ACB9PPA9_BAUVA</name>
<dbReference type="Proteomes" id="UP000828941">
    <property type="component" value="Chromosome 3"/>
</dbReference>
<reference evidence="1 2" key="1">
    <citation type="journal article" date="2022" name="DNA Res.">
        <title>Chromosomal-level genome assembly of the orchid tree Bauhinia variegata (Leguminosae; Cercidoideae) supports the allotetraploid origin hypothesis of Bauhinia.</title>
        <authorList>
            <person name="Zhong Y."/>
            <person name="Chen Y."/>
            <person name="Zheng D."/>
            <person name="Pang J."/>
            <person name="Liu Y."/>
            <person name="Luo S."/>
            <person name="Meng S."/>
            <person name="Qian L."/>
            <person name="Wei D."/>
            <person name="Dai S."/>
            <person name="Zhou R."/>
        </authorList>
    </citation>
    <scope>NUCLEOTIDE SEQUENCE [LARGE SCALE GENOMIC DNA]</scope>
    <source>
        <strain evidence="1">BV-YZ2020</strain>
    </source>
</reference>
<keyword evidence="2" id="KW-1185">Reference proteome</keyword>
<organism evidence="1 2">
    <name type="scientific">Bauhinia variegata</name>
    <name type="common">Purple orchid tree</name>
    <name type="synonym">Phanera variegata</name>
    <dbReference type="NCBI Taxonomy" id="167791"/>
    <lineage>
        <taxon>Eukaryota</taxon>
        <taxon>Viridiplantae</taxon>
        <taxon>Streptophyta</taxon>
        <taxon>Embryophyta</taxon>
        <taxon>Tracheophyta</taxon>
        <taxon>Spermatophyta</taxon>
        <taxon>Magnoliopsida</taxon>
        <taxon>eudicotyledons</taxon>
        <taxon>Gunneridae</taxon>
        <taxon>Pentapetalae</taxon>
        <taxon>rosids</taxon>
        <taxon>fabids</taxon>
        <taxon>Fabales</taxon>
        <taxon>Fabaceae</taxon>
        <taxon>Cercidoideae</taxon>
        <taxon>Cercideae</taxon>
        <taxon>Bauhiniinae</taxon>
        <taxon>Bauhinia</taxon>
    </lineage>
</organism>
<sequence length="829" mass="92999">MAKMAVSSQILVMVTLMCCFLSSAKTAEKETSVTYDGRSLIINGKRELLFSGSIHYTRSPPQLWPDILEKAKLGGLDVIQTYVFWNVHERQKDKFTVEERYDIVKFIKLVQEKGMYVTLRVGPFIQAEWNHGGLPYWLREIPDIIFRSDNEPFKKEMQQFVTMVVNKMKEEKLFASQGGPIILAQIENEYNHVQLAYRHKGDSYVQWAAKLAVALNVGVPWIMCKQKDAPDPVINACNGRHCGDTFSGPNKPYKPALWTENWTAQYRSFGDPPSQRAAEDLAFSVARFFSKDGALVNYYMYHGGTNFNRTSSAFSTTRYYDEAPLDEYGLERQPKYGHLRDVHKALSMCNKPLLNGKSSVQKINEFHEIRVYEKAGSELCAAFFANNHTKDYAKITFRGQTYDVPPYSISILPDCKNVVYNTELVVSQHNSRNYRKHKDANNFKWEMYSEAIPTTKELPVSSKFPQELYGLLKDASDYGWYTTTIELGPEDLPLKKGTEPVLRVISLGHAIIVYANGQYVGSKHGAHEDKVCEVSAKANFKVGMNHISVLGITVGLPDSGAYMEHRYAGPKSITILSLNTGTLDLTLNGWGHKVGLKGEDLKIFTEEGSKKVNWAPFKGEGPGLSWYKTTFLAPEGDGPVAIRMTGMGKGMIWVNGENIGRHWMSFLSPLNMPSQSEYHIPRAFLRPKENLLVIFEEEAKGPKEVEILSVDRDTICTFVSEQHPPSVDSWKVKGKKLYPIGTPTTKGTLTCPRGKKIVAVEFASYGDPVGSCGAYDLGHCNAANVKQIVEQECMGKPICSLPVDKNHYLKGSDPCPNIVKTLAVQVLCA</sequence>
<evidence type="ECO:0000313" key="1">
    <source>
        <dbReference type="EMBL" id="KAI4350273.1"/>
    </source>
</evidence>
<comment type="caution">
    <text evidence="1">The sequence shown here is derived from an EMBL/GenBank/DDBJ whole genome shotgun (WGS) entry which is preliminary data.</text>
</comment>